<organism evidence="10 11">
    <name type="scientific">Trapa natans</name>
    <name type="common">Water chestnut</name>
    <dbReference type="NCBI Taxonomy" id="22666"/>
    <lineage>
        <taxon>Eukaryota</taxon>
        <taxon>Viridiplantae</taxon>
        <taxon>Streptophyta</taxon>
        <taxon>Embryophyta</taxon>
        <taxon>Tracheophyta</taxon>
        <taxon>Spermatophyta</taxon>
        <taxon>Magnoliopsida</taxon>
        <taxon>eudicotyledons</taxon>
        <taxon>Gunneridae</taxon>
        <taxon>Pentapetalae</taxon>
        <taxon>rosids</taxon>
        <taxon>malvids</taxon>
        <taxon>Myrtales</taxon>
        <taxon>Lythraceae</taxon>
        <taxon>Trapa</taxon>
    </lineage>
</organism>
<dbReference type="EC" id="2.3.1.225" evidence="8"/>
<keyword evidence="4 8" id="KW-0812">Transmembrane</keyword>
<evidence type="ECO:0000256" key="1">
    <source>
        <dbReference type="ARBA" id="ARBA00004127"/>
    </source>
</evidence>
<keyword evidence="11" id="KW-1185">Reference proteome</keyword>
<keyword evidence="6 8" id="KW-0472">Membrane</keyword>
<dbReference type="EMBL" id="JAXQNO010000020">
    <property type="protein sequence ID" value="KAK4772376.1"/>
    <property type="molecule type" value="Genomic_DNA"/>
</dbReference>
<dbReference type="GO" id="GO:0019706">
    <property type="term" value="F:protein-cysteine S-palmitoyltransferase activity"/>
    <property type="evidence" value="ECO:0007669"/>
    <property type="project" value="UniProtKB-EC"/>
</dbReference>
<evidence type="ECO:0000256" key="3">
    <source>
        <dbReference type="ARBA" id="ARBA00022679"/>
    </source>
</evidence>
<evidence type="ECO:0000256" key="2">
    <source>
        <dbReference type="ARBA" id="ARBA00008574"/>
    </source>
</evidence>
<name>A0AAN7KSL1_TRANT</name>
<evidence type="ECO:0000256" key="7">
    <source>
        <dbReference type="ARBA" id="ARBA00023315"/>
    </source>
</evidence>
<dbReference type="PROSITE" id="PS50216">
    <property type="entry name" value="DHHC"/>
    <property type="match status" value="1"/>
</dbReference>
<dbReference type="Proteomes" id="UP001346149">
    <property type="component" value="Unassembled WGS sequence"/>
</dbReference>
<keyword evidence="3 8" id="KW-0808">Transferase</keyword>
<feature type="domain" description="Palmitoyltransferase DHHC" evidence="9">
    <location>
        <begin position="161"/>
        <end position="286"/>
    </location>
</feature>
<evidence type="ECO:0000256" key="4">
    <source>
        <dbReference type="ARBA" id="ARBA00022692"/>
    </source>
</evidence>
<protein>
    <recommendedName>
        <fullName evidence="8">S-acyltransferase</fullName>
        <ecNumber evidence="8">2.3.1.225</ecNumber>
    </recommendedName>
    <alternativeName>
        <fullName evidence="8">Palmitoyltransferase</fullName>
    </alternativeName>
</protein>
<proteinExistence type="inferred from homology"/>
<comment type="domain">
    <text evidence="8">The DHHC domain is required for palmitoyltransferase activity.</text>
</comment>
<comment type="caution">
    <text evidence="10">The sequence shown here is derived from an EMBL/GenBank/DDBJ whole genome shotgun (WGS) entry which is preliminary data.</text>
</comment>
<comment type="catalytic activity">
    <reaction evidence="8">
        <text>L-cysteinyl-[protein] + hexadecanoyl-CoA = S-hexadecanoyl-L-cysteinyl-[protein] + CoA</text>
        <dbReference type="Rhea" id="RHEA:36683"/>
        <dbReference type="Rhea" id="RHEA-COMP:10131"/>
        <dbReference type="Rhea" id="RHEA-COMP:11032"/>
        <dbReference type="ChEBI" id="CHEBI:29950"/>
        <dbReference type="ChEBI" id="CHEBI:57287"/>
        <dbReference type="ChEBI" id="CHEBI:57379"/>
        <dbReference type="ChEBI" id="CHEBI:74151"/>
        <dbReference type="EC" id="2.3.1.225"/>
    </reaction>
</comment>
<dbReference type="PANTHER" id="PTHR22883:SF324">
    <property type="entry name" value="S-ACYLTRANSFERASE"/>
    <property type="match status" value="1"/>
</dbReference>
<feature type="transmembrane region" description="Helical" evidence="8">
    <location>
        <begin position="84"/>
        <end position="106"/>
    </location>
</feature>
<dbReference type="InterPro" id="IPR001594">
    <property type="entry name" value="Palmitoyltrfase_DHHC"/>
</dbReference>
<keyword evidence="7 8" id="KW-0012">Acyltransferase</keyword>
<evidence type="ECO:0000256" key="5">
    <source>
        <dbReference type="ARBA" id="ARBA00022989"/>
    </source>
</evidence>
<dbReference type="InterPro" id="IPR039859">
    <property type="entry name" value="PFA4/ZDH16/20/ERF2-like"/>
</dbReference>
<evidence type="ECO:0000313" key="10">
    <source>
        <dbReference type="EMBL" id="KAK4772376.1"/>
    </source>
</evidence>
<feature type="transmembrane region" description="Helical" evidence="8">
    <location>
        <begin position="248"/>
        <end position="275"/>
    </location>
</feature>
<dbReference type="GO" id="GO:0005783">
    <property type="term" value="C:endoplasmic reticulum"/>
    <property type="evidence" value="ECO:0007669"/>
    <property type="project" value="TreeGrafter"/>
</dbReference>
<evidence type="ECO:0000313" key="11">
    <source>
        <dbReference type="Proteomes" id="UP001346149"/>
    </source>
</evidence>
<evidence type="ECO:0000256" key="6">
    <source>
        <dbReference type="ARBA" id="ARBA00023136"/>
    </source>
</evidence>
<dbReference type="GO" id="GO:0005794">
    <property type="term" value="C:Golgi apparatus"/>
    <property type="evidence" value="ECO:0007669"/>
    <property type="project" value="TreeGrafter"/>
</dbReference>
<keyword evidence="5 8" id="KW-1133">Transmembrane helix</keyword>
<dbReference type="PANTHER" id="PTHR22883">
    <property type="entry name" value="ZINC FINGER DHHC DOMAIN CONTAINING PROTEIN"/>
    <property type="match status" value="1"/>
</dbReference>
<feature type="transmembrane region" description="Helical" evidence="8">
    <location>
        <begin position="205"/>
        <end position="228"/>
    </location>
</feature>
<evidence type="ECO:0000259" key="9">
    <source>
        <dbReference type="Pfam" id="PF01529"/>
    </source>
</evidence>
<reference evidence="10 11" key="1">
    <citation type="journal article" date="2023" name="Hortic Res">
        <title>Pangenome of water caltrop reveals structural variations and asymmetric subgenome divergence after allopolyploidization.</title>
        <authorList>
            <person name="Zhang X."/>
            <person name="Chen Y."/>
            <person name="Wang L."/>
            <person name="Yuan Y."/>
            <person name="Fang M."/>
            <person name="Shi L."/>
            <person name="Lu R."/>
            <person name="Comes H.P."/>
            <person name="Ma Y."/>
            <person name="Chen Y."/>
            <person name="Huang G."/>
            <person name="Zhou Y."/>
            <person name="Zheng Z."/>
            <person name="Qiu Y."/>
        </authorList>
    </citation>
    <scope>NUCLEOTIDE SEQUENCE [LARGE SCALE GENOMIC DNA]</scope>
    <source>
        <strain evidence="10">F231</strain>
    </source>
</reference>
<dbReference type="Pfam" id="PF01529">
    <property type="entry name" value="DHHC"/>
    <property type="match status" value="1"/>
</dbReference>
<sequence>MKMCAPPPPPQPSHFNQRIVEADVPTFRAYQVWKGRNRFCLGGRFVFGPDATSLFLTISLILIPVILFCTFVSQWLILEFHHHIGNLIVDICAIFTVYIILLLLFTSGRDPGIIPRNKQPPEDDIEGSIIFSSNWPTSLGGAPNLPPTKDVKVNGVTVKVKYCQTCMIYRPPRCSHCSICNNCVERFDHHCPWVGQCIGKRNYRFFFMFISSTTLLCLYVLTFCVINLGKIMGSYHCSFWTALTMSYASGFLIIYTFISGWFVGGLTGFHIYLILTNQTTYENFRYQYDGKTNPYNRGWAGNIMEIFCSWIPPSRNNFRAKVKMDPSEVLSYSVSYLHSPTPELPGRSLHFEMGRRPAVAAEDLEDIQSQMEYVGRLERCQTQPPHGTWDPKDNWEIMRDRRALAAELGMQYGSSPMDLPRTTKAH</sequence>
<dbReference type="AlphaFoldDB" id="A0AAN7KSL1"/>
<comment type="subcellular location">
    <subcellularLocation>
        <location evidence="1">Endomembrane system</location>
        <topology evidence="1">Multi-pass membrane protein</topology>
    </subcellularLocation>
</comment>
<comment type="similarity">
    <text evidence="2 8">Belongs to the DHHC palmitoyltransferase family.</text>
</comment>
<gene>
    <name evidence="10" type="ORF">SAY86_014151</name>
</gene>
<accession>A0AAN7KSL1</accession>
<evidence type="ECO:0000256" key="8">
    <source>
        <dbReference type="RuleBase" id="RU079119"/>
    </source>
</evidence>
<feature type="transmembrane region" description="Helical" evidence="8">
    <location>
        <begin position="54"/>
        <end position="78"/>
    </location>
</feature>
<dbReference type="GO" id="GO:0006612">
    <property type="term" value="P:protein targeting to membrane"/>
    <property type="evidence" value="ECO:0007669"/>
    <property type="project" value="TreeGrafter"/>
</dbReference>